<evidence type="ECO:0000256" key="5">
    <source>
        <dbReference type="ARBA" id="ARBA00023139"/>
    </source>
</evidence>
<evidence type="ECO:0000256" key="1">
    <source>
        <dbReference type="ARBA" id="ARBA00003932"/>
    </source>
</evidence>
<keyword evidence="6 8" id="KW-0998">Cell outer membrane</keyword>
<evidence type="ECO:0000256" key="8">
    <source>
        <dbReference type="RuleBase" id="RU363105"/>
    </source>
</evidence>
<comment type="subcellular location">
    <subcellularLocation>
        <location evidence="2 8">Cell outer membrane</location>
        <topology evidence="2 8">Lipid-anchor</topology>
    </subcellularLocation>
</comment>
<dbReference type="PROSITE" id="PS51257">
    <property type="entry name" value="PROKAR_LIPOPROTEIN"/>
    <property type="match status" value="1"/>
</dbReference>
<name>W5T2V7_9SPIR</name>
<proteinExistence type="predicted"/>
<keyword evidence="7 8" id="KW-0449">Lipoprotein</keyword>
<keyword evidence="3" id="KW-0732">Signal</keyword>
<feature type="compositionally biased region" description="Basic and acidic residues" evidence="9">
    <location>
        <begin position="187"/>
        <end position="196"/>
    </location>
</feature>
<gene>
    <name evidence="10" type="ORF">BCO_0013513</name>
</gene>
<evidence type="ECO:0000256" key="6">
    <source>
        <dbReference type="ARBA" id="ARBA00023237"/>
    </source>
</evidence>
<evidence type="ECO:0000256" key="7">
    <source>
        <dbReference type="ARBA" id="ARBA00023288"/>
    </source>
</evidence>
<evidence type="ECO:0000256" key="9">
    <source>
        <dbReference type="SAM" id="MobiDB-lite"/>
    </source>
</evidence>
<evidence type="ECO:0000313" key="10">
    <source>
        <dbReference type="EMBL" id="AHH11656.1"/>
    </source>
</evidence>
<sequence length="361" mass="36960">MKMNIKNINIKSICATLFISLFLSCNNGIEELEKRNTFLSSLANLGNDFLSVFTSFGDMFSSSLGLKADSKKSDVATYFKKVQDTLENTKTALNKIVTDMKTQENPNAAGVETAVTTLNEKLNKIIEGAKIASGAIGDAGDQLIGNVAKGGGSDKAGVVGTEVDKLVKGIKTIVDIVLKNEGNADAGDDRNAKDGSQRGNNAGEAGNLFANDKAGTDDTAVKKVATDAAKAVGAVTGADILKAMIKDGGGSAKLAKHDGLANTITTGSGVAQNAKDATIAGGIALRAMARGGKFANESTSPNTGVVAAVKGAAVSAVTKALDTLTIAIRKTIDEGLKTVKEAMKINPDDTSVTSEAGAVTK</sequence>
<dbReference type="HOGENOM" id="CLU_054711_0_0_12"/>
<accession>W5T2V7</accession>
<organism evidence="10">
    <name type="scientific">Borrelia coriaceae ATCC 43381</name>
    <dbReference type="NCBI Taxonomy" id="1408429"/>
    <lineage>
        <taxon>Bacteria</taxon>
        <taxon>Pseudomonadati</taxon>
        <taxon>Spirochaetota</taxon>
        <taxon>Spirochaetia</taxon>
        <taxon>Spirochaetales</taxon>
        <taxon>Borreliaceae</taxon>
        <taxon>Borrelia</taxon>
    </lineage>
</organism>
<reference evidence="10" key="1">
    <citation type="submission" date="2013-04" db="EMBL/GenBank/DDBJ databases">
        <title>Comparative Genomics of Relapsing Fever Spirochetes.</title>
        <authorList>
            <person name="Schwan T.G."/>
            <person name="Raffel S.J."/>
            <person name="Porcella S.F."/>
            <person name="Martens C.A."/>
            <person name="Bruno D.P."/>
            <person name="Ricklefs S.M."/>
            <person name="Barbian K.B."/>
        </authorList>
    </citation>
    <scope>NUCLEOTIDE SEQUENCE</scope>
    <source>
        <strain evidence="10">Co53</strain>
        <plasmid evidence="10">unnamed</plasmid>
    </source>
</reference>
<evidence type="ECO:0000256" key="4">
    <source>
        <dbReference type="ARBA" id="ARBA00023136"/>
    </source>
</evidence>
<protein>
    <recommendedName>
        <fullName evidence="8">Variable large protein</fullName>
    </recommendedName>
</protein>
<keyword evidence="5 8" id="KW-0564">Palmitate</keyword>
<dbReference type="GO" id="GO:0009279">
    <property type="term" value="C:cell outer membrane"/>
    <property type="evidence" value="ECO:0007669"/>
    <property type="project" value="UniProtKB-SubCell"/>
</dbReference>
<geneLocation type="plasmid" evidence="10">
    <name>unnamed</name>
</geneLocation>
<dbReference type="Pfam" id="PF00921">
    <property type="entry name" value="Lipoprotein_2"/>
    <property type="match status" value="1"/>
</dbReference>
<dbReference type="RefSeq" id="WP_028328233.1">
    <property type="nucleotide sequence ID" value="NZ_CP005763.1"/>
</dbReference>
<keyword evidence="10" id="KW-0614">Plasmid</keyword>
<dbReference type="SUPFAM" id="SSF74748">
    <property type="entry name" value="Variable surface antigen VlsE"/>
    <property type="match status" value="1"/>
</dbReference>
<dbReference type="InterPro" id="IPR000680">
    <property type="entry name" value="Borrelia_lipo"/>
</dbReference>
<dbReference type="AlphaFoldDB" id="W5T2V7"/>
<evidence type="ECO:0000256" key="3">
    <source>
        <dbReference type="ARBA" id="ARBA00022729"/>
    </source>
</evidence>
<comment type="function">
    <text evidence="1 8">The Vlp and Vsp proteins are antigenically distinct proteins, only one vlp or vsp gene is transcriptionally active at any one time. Switching between these genes is a mechanism of host immune response evasion.</text>
</comment>
<dbReference type="OrthoDB" id="352883at2"/>
<dbReference type="EMBL" id="CP005763">
    <property type="protein sequence ID" value="AHH11656.1"/>
    <property type="molecule type" value="Genomic_DNA"/>
</dbReference>
<feature type="region of interest" description="Disordered" evidence="9">
    <location>
        <begin position="184"/>
        <end position="211"/>
    </location>
</feature>
<keyword evidence="4 8" id="KW-0472">Membrane</keyword>
<evidence type="ECO:0000256" key="2">
    <source>
        <dbReference type="ARBA" id="ARBA00004459"/>
    </source>
</evidence>